<gene>
    <name evidence="2" type="ORF">LQ327_03020</name>
</gene>
<keyword evidence="3" id="KW-1185">Reference proteome</keyword>
<name>A0ABS8P5Q5_9PSEU</name>
<reference evidence="2 3" key="1">
    <citation type="submission" date="2021-11" db="EMBL/GenBank/DDBJ databases">
        <title>Draft genome sequence of Actinomycetospora sp. SF1 isolated from the rhizosphere soil.</title>
        <authorList>
            <person name="Duangmal K."/>
            <person name="Chantavorakit T."/>
        </authorList>
    </citation>
    <scope>NUCLEOTIDE SEQUENCE [LARGE SCALE GENOMIC DNA]</scope>
    <source>
        <strain evidence="2 3">TBRC 5722</strain>
    </source>
</reference>
<dbReference type="RefSeq" id="WP_230730044.1">
    <property type="nucleotide sequence ID" value="NZ_JAJNDB010000001.1"/>
</dbReference>
<evidence type="ECO:0000313" key="3">
    <source>
        <dbReference type="Proteomes" id="UP001199469"/>
    </source>
</evidence>
<feature type="region of interest" description="Disordered" evidence="1">
    <location>
        <begin position="146"/>
        <end position="211"/>
    </location>
</feature>
<feature type="region of interest" description="Disordered" evidence="1">
    <location>
        <begin position="1"/>
        <end position="29"/>
    </location>
</feature>
<feature type="compositionally biased region" description="Low complexity" evidence="1">
    <location>
        <begin position="1"/>
        <end position="10"/>
    </location>
</feature>
<comment type="caution">
    <text evidence="2">The sequence shown here is derived from an EMBL/GenBank/DDBJ whole genome shotgun (WGS) entry which is preliminary data.</text>
</comment>
<protein>
    <submittedName>
        <fullName evidence="2">Uncharacterized protein</fullName>
    </submittedName>
</protein>
<sequence length="211" mass="22755">MSLAQWWRRQAWSRRDAGSPDSGTPEERRFSQVYAEDRVGPIPYPDQASPDVAAARGRVRALVSELLPGGVDEGTGGALDPLIASWASGWLARVDSEHADHHALIDRLVGGARRQLADAEATHERDRHALEIARRDYADARERLMDLQAPPGTADAGPGRRGLFHRRRGRAANGPAEPPTGPILVAPGPAGPADDEPATDQPLAERTGEPR</sequence>
<evidence type="ECO:0000313" key="2">
    <source>
        <dbReference type="EMBL" id="MCD2192369.1"/>
    </source>
</evidence>
<organism evidence="2 3">
    <name type="scientific">Actinomycetospora endophytica</name>
    <dbReference type="NCBI Taxonomy" id="2291215"/>
    <lineage>
        <taxon>Bacteria</taxon>
        <taxon>Bacillati</taxon>
        <taxon>Actinomycetota</taxon>
        <taxon>Actinomycetes</taxon>
        <taxon>Pseudonocardiales</taxon>
        <taxon>Pseudonocardiaceae</taxon>
        <taxon>Actinomycetospora</taxon>
    </lineage>
</organism>
<dbReference type="Proteomes" id="UP001199469">
    <property type="component" value="Unassembled WGS sequence"/>
</dbReference>
<accession>A0ABS8P5Q5</accession>
<dbReference type="EMBL" id="JAJNDB010000001">
    <property type="protein sequence ID" value="MCD2192369.1"/>
    <property type="molecule type" value="Genomic_DNA"/>
</dbReference>
<proteinExistence type="predicted"/>
<evidence type="ECO:0000256" key="1">
    <source>
        <dbReference type="SAM" id="MobiDB-lite"/>
    </source>
</evidence>